<evidence type="ECO:0000259" key="2">
    <source>
        <dbReference type="SMART" id="SM00382"/>
    </source>
</evidence>
<dbReference type="Gene3D" id="3.40.50.300">
    <property type="entry name" value="P-loop containing nucleotide triphosphate hydrolases"/>
    <property type="match status" value="1"/>
</dbReference>
<protein>
    <submittedName>
        <fullName evidence="3">AAA family ATPase</fullName>
    </submittedName>
</protein>
<dbReference type="Pfam" id="PF07728">
    <property type="entry name" value="AAA_5"/>
    <property type="match status" value="1"/>
</dbReference>
<organism evidence="3 4">
    <name type="scientific">Phormidium tenue FACHB-1050</name>
    <dbReference type="NCBI Taxonomy" id="2692857"/>
    <lineage>
        <taxon>Bacteria</taxon>
        <taxon>Bacillati</taxon>
        <taxon>Cyanobacteriota</taxon>
        <taxon>Cyanophyceae</taxon>
        <taxon>Oscillatoriophycideae</taxon>
        <taxon>Oscillatoriales</taxon>
        <taxon>Oscillatoriaceae</taxon>
        <taxon>Phormidium</taxon>
    </lineage>
</organism>
<dbReference type="InterPro" id="IPR011704">
    <property type="entry name" value="ATPase_dyneun-rel_AAA"/>
</dbReference>
<feature type="domain" description="AAA+ ATPase" evidence="2">
    <location>
        <begin position="99"/>
        <end position="302"/>
    </location>
</feature>
<dbReference type="InterPro" id="IPR027417">
    <property type="entry name" value="P-loop_NTPase"/>
</dbReference>
<dbReference type="EMBL" id="JACJQY010000052">
    <property type="protein sequence ID" value="MBD2319466.1"/>
    <property type="molecule type" value="Genomic_DNA"/>
</dbReference>
<feature type="region of interest" description="Disordered" evidence="1">
    <location>
        <begin position="65"/>
        <end position="85"/>
    </location>
</feature>
<evidence type="ECO:0000313" key="4">
    <source>
        <dbReference type="Proteomes" id="UP000618445"/>
    </source>
</evidence>
<accession>A0ABR8CFU9</accession>
<evidence type="ECO:0000313" key="3">
    <source>
        <dbReference type="EMBL" id="MBD2319466.1"/>
    </source>
</evidence>
<keyword evidence="4" id="KW-1185">Reference proteome</keyword>
<sequence>MTQDWTIFHGEQAPHNGIDRLRDIAPPQWRQFVNQKTSVNAKTDKSYWTKLHNLAQTKLRDIERGKSFRVPPIQSEGDQEPDSSAIPNIIDAVNAAIYLRRPLLVTGKPGSGKTSLAYAIAYELKLGPVLVWSVTARSNLQQGEYQYDAIARLQDAQLSQAKQSKSLAGEAQEAINITAPDYQDIGKYIRLGPVGTAFLPSHRPRVLLIDEIDKSDINLPNDLLNLLEEGGYEISELRRLAKRGSKAQTVESEDGLDVEIHDGQVQCDAFPIVVMTSNGEREFPSAFLRRCVRIVMPSPKDDALVNIVKSHLGEDLAKQFEKVITAFQERNEEEEGNLATDQLLNTLYLLTQDADQEKIKALLFSSLTNMGTGQ</sequence>
<dbReference type="SUPFAM" id="SSF52540">
    <property type="entry name" value="P-loop containing nucleoside triphosphate hydrolases"/>
    <property type="match status" value="1"/>
</dbReference>
<comment type="caution">
    <text evidence="3">The sequence shown here is derived from an EMBL/GenBank/DDBJ whole genome shotgun (WGS) entry which is preliminary data.</text>
</comment>
<dbReference type="RefSeq" id="WP_190581501.1">
    <property type="nucleotide sequence ID" value="NZ_CAWPQU010000048.1"/>
</dbReference>
<dbReference type="InterPro" id="IPR003593">
    <property type="entry name" value="AAA+_ATPase"/>
</dbReference>
<gene>
    <name evidence="3" type="ORF">H6G05_21830</name>
</gene>
<evidence type="ECO:0000256" key="1">
    <source>
        <dbReference type="SAM" id="MobiDB-lite"/>
    </source>
</evidence>
<proteinExistence type="predicted"/>
<dbReference type="SMART" id="SM00382">
    <property type="entry name" value="AAA"/>
    <property type="match status" value="1"/>
</dbReference>
<reference evidence="3 4" key="1">
    <citation type="journal article" date="2020" name="ISME J.">
        <title>Comparative genomics reveals insights into cyanobacterial evolution and habitat adaptation.</title>
        <authorList>
            <person name="Chen M.Y."/>
            <person name="Teng W.K."/>
            <person name="Zhao L."/>
            <person name="Hu C.X."/>
            <person name="Zhou Y.K."/>
            <person name="Han B.P."/>
            <person name="Song L.R."/>
            <person name="Shu W.S."/>
        </authorList>
    </citation>
    <scope>NUCLEOTIDE SEQUENCE [LARGE SCALE GENOMIC DNA]</scope>
    <source>
        <strain evidence="3 4">FACHB-1050</strain>
    </source>
</reference>
<dbReference type="Proteomes" id="UP000618445">
    <property type="component" value="Unassembled WGS sequence"/>
</dbReference>
<name>A0ABR8CFU9_9CYAN</name>